<dbReference type="SUPFAM" id="SSF158745">
    <property type="entry name" value="LanC-like"/>
    <property type="match status" value="1"/>
</dbReference>
<dbReference type="SMART" id="SM01260">
    <property type="entry name" value="LANC_like"/>
    <property type="match status" value="1"/>
</dbReference>
<dbReference type="NCBIfam" id="TIGR03897">
    <property type="entry name" value="lanti_2_LanM"/>
    <property type="match status" value="1"/>
</dbReference>
<evidence type="ECO:0000313" key="3">
    <source>
        <dbReference type="Proteomes" id="UP000232101"/>
    </source>
</evidence>
<feature type="domain" description="Lantibiotic biosynthesis protein dehydration" evidence="1">
    <location>
        <begin position="203"/>
        <end position="571"/>
    </location>
</feature>
<dbReference type="InterPro" id="IPR007822">
    <property type="entry name" value="LANC-like"/>
</dbReference>
<evidence type="ECO:0000313" key="2">
    <source>
        <dbReference type="EMBL" id="PJO42376.1"/>
    </source>
</evidence>
<dbReference type="EMBL" id="PHQY01000655">
    <property type="protein sequence ID" value="PJO42376.1"/>
    <property type="molecule type" value="Genomic_DNA"/>
</dbReference>
<dbReference type="PIRSF" id="PIRSF037228">
    <property type="entry name" value="Lant_mod_RumM"/>
    <property type="match status" value="1"/>
</dbReference>
<gene>
    <name evidence="2" type="ORF">CWD94_18090</name>
</gene>
<dbReference type="InterPro" id="IPR025410">
    <property type="entry name" value="Lant_dehyd"/>
</dbReference>
<name>A0A2M9Q2T4_9BACI</name>
<dbReference type="Gene3D" id="1.50.10.10">
    <property type="match status" value="1"/>
</dbReference>
<dbReference type="GO" id="GO:0005975">
    <property type="term" value="P:carbohydrate metabolic process"/>
    <property type="evidence" value="ECO:0007669"/>
    <property type="project" value="InterPro"/>
</dbReference>
<dbReference type="GO" id="GO:0031179">
    <property type="term" value="P:peptide modification"/>
    <property type="evidence" value="ECO:0007669"/>
    <property type="project" value="InterPro"/>
</dbReference>
<dbReference type="AlphaFoldDB" id="A0A2M9Q2T4"/>
<dbReference type="Proteomes" id="UP000232101">
    <property type="component" value="Unassembled WGS sequence"/>
</dbReference>
<evidence type="ECO:0000259" key="1">
    <source>
        <dbReference type="Pfam" id="PF13575"/>
    </source>
</evidence>
<dbReference type="RefSeq" id="WP_100544253.1">
    <property type="nucleotide sequence ID" value="NZ_PHQY01000655.1"/>
</dbReference>
<dbReference type="PRINTS" id="PR01950">
    <property type="entry name" value="LANCSUPER"/>
</dbReference>
<reference evidence="2 3" key="1">
    <citation type="submission" date="2017-11" db="EMBL/GenBank/DDBJ databases">
        <title>Bacterial isolate from king chilli rhizosphere.</title>
        <authorList>
            <person name="Takhelmayum P."/>
            <person name="Sarangthem I."/>
        </authorList>
    </citation>
    <scope>NUCLEOTIDE SEQUENCE [LARGE SCALE GENOMIC DNA]</scope>
    <source>
        <strain evidence="3">t26</strain>
    </source>
</reference>
<dbReference type="InterPro" id="IPR017146">
    <property type="entry name" value="Lanti_2_LanM"/>
</dbReference>
<organism evidence="2 3">
    <name type="scientific">Lysinibacillus xylanilyticus</name>
    <dbReference type="NCBI Taxonomy" id="582475"/>
    <lineage>
        <taxon>Bacteria</taxon>
        <taxon>Bacillati</taxon>
        <taxon>Bacillota</taxon>
        <taxon>Bacilli</taxon>
        <taxon>Bacillales</taxon>
        <taxon>Bacillaceae</taxon>
        <taxon>Lysinibacillus</taxon>
    </lineage>
</organism>
<dbReference type="InterPro" id="IPR012341">
    <property type="entry name" value="6hp_glycosidase-like_sf"/>
</dbReference>
<protein>
    <submittedName>
        <fullName evidence="2">Type 2 lantipeptide synthetase LanM</fullName>
    </submittedName>
</protein>
<proteinExistence type="predicted"/>
<dbReference type="CDD" id="cd04792">
    <property type="entry name" value="LanM-like"/>
    <property type="match status" value="1"/>
</dbReference>
<accession>A0A2M9Q2T4</accession>
<sequence length="1034" mass="118483">MLKQMINTDKLQATIYTSEKRSLIDKIEQSNIFKNEWAPAVYTNKPSLFEKRLEVEGYNKEEFLSIVNVDSNDAFKNYITQKLNLNMIEEGAKLYSELQHELERPVLVEFIYPFVLYAVNQIEEVIKMELTLDRYDWKNIKQSLADAIATELVGLISKTAILELQIEKLRENLEGETSEERFESFIIKNVRNLEHLYGFYDEYPLLTRACIERTEFFVNNISSLFKRVNESWIDLNRKFDLKDAKLLDIEIGLGDTHQKGQTVAKLNYSNDKSIMYKPKSLDIVEKYNELILWINKHDFNISLPTYKVLDYGEYGFEECIIQKPCYSEEEVKKYYTRFGQLVGLMHMISGADMHYENIIANGEYPYLIDLETIFHQYPKLDFPDTAEVKLKYTQSESVIGTGLLPQSLFQNADGKGIDLSALNGESQKLPFQVLQIDQANTDGMVFKLKEGYTTGAKNIPYLNGQKVDARAYLSQVVDGYEQIMQFILKFKKHLIEGPIQKFANSKIRIILRATQHYANFLMEATHPDYSGKAVALEQMLERLWLYPFKDSRVIPHELKDLLQRDIPYFYTTVNSKNLYTSHDKSIPNFFKKTGLEIVTEKISNLSEKEIQDQKRWLILAIGMDTQEVKTEGETETTLIQSSATKPSLKEFACQIGDSLIEEATWSEDKKTVSWLTIQSDENGWNVMPMSINLYDGLAGIALFFSQLYKETKQEKYKVVAQAAIESAFQTFKQPQGLISAFFGECSLLYTLHKMKEIDPNPKYEEKIKKIQSKILEEVKNDVELDFLSGSAGIISLASTLYEETKEEIYKEIIKVYVQHLLSNSDIKDGKRVWINRHVNTRLGGLSHGTSGIGLALYAAGKALNDQSLIEFSHEALEYEKELFVQGIGWKDLRSKDLQYKHAWTHGTTGIGIVHLLNDNKKYMDVIQNAFTVLEAQAKKQNNSLKDGNLGDSELYLLAGQKLEDDQLKDKAFSLANESLNNIIEKSSYGVENVFDFEAKGLFNGVAGIGYQLLRMNNPDEVPSILTLGLAEALD</sequence>
<dbReference type="Pfam" id="PF05147">
    <property type="entry name" value="LANC_like"/>
    <property type="match status" value="1"/>
</dbReference>
<comment type="caution">
    <text evidence="2">The sequence shown here is derived from an EMBL/GenBank/DDBJ whole genome shotgun (WGS) entry which is preliminary data.</text>
</comment>
<dbReference type="Pfam" id="PF13575">
    <property type="entry name" value="DUF4135"/>
    <property type="match status" value="1"/>
</dbReference>